<evidence type="ECO:0000313" key="5">
    <source>
        <dbReference type="Proteomes" id="UP000030108"/>
    </source>
</evidence>
<dbReference type="Gene3D" id="3.90.1300.10">
    <property type="entry name" value="Amidase signature (AS) domain"/>
    <property type="match status" value="1"/>
</dbReference>
<dbReference type="PANTHER" id="PTHR46072">
    <property type="entry name" value="AMIDASE-RELATED-RELATED"/>
    <property type="match status" value="1"/>
</dbReference>
<gene>
    <name evidence="4" type="ORF">RSOL_036760</name>
</gene>
<feature type="domain" description="Amidase" evidence="3">
    <location>
        <begin position="5"/>
        <end position="312"/>
    </location>
</feature>
<evidence type="ECO:0000313" key="4">
    <source>
        <dbReference type="EMBL" id="EUC54302.1"/>
    </source>
</evidence>
<dbReference type="InterPro" id="IPR036928">
    <property type="entry name" value="AS_sf"/>
</dbReference>
<reference evidence="5" key="1">
    <citation type="journal article" date="2014" name="Genome Announc.">
        <title>Draft genome sequence of the plant-pathogenic soil fungus Rhizoctonia solani anastomosis group 3 strain Rhs1AP.</title>
        <authorList>
            <person name="Cubeta M.A."/>
            <person name="Thomas E."/>
            <person name="Dean R.A."/>
            <person name="Jabaji S."/>
            <person name="Neate S.M."/>
            <person name="Tavantzis S."/>
            <person name="Toda T."/>
            <person name="Vilgalys R."/>
            <person name="Bharathan N."/>
            <person name="Fedorova-Abrams N."/>
            <person name="Pakala S.B."/>
            <person name="Pakala S.M."/>
            <person name="Zafar N."/>
            <person name="Joardar V."/>
            <person name="Losada L."/>
            <person name="Nierman W.C."/>
        </authorList>
    </citation>
    <scope>NUCLEOTIDE SEQUENCE [LARGE SCALE GENOMIC DNA]</scope>
    <source>
        <strain evidence="5">AG-3</strain>
    </source>
</reference>
<organism evidence="4 5">
    <name type="scientific">Rhizoctonia solani AG-3 Rhs1AP</name>
    <dbReference type="NCBI Taxonomy" id="1086054"/>
    <lineage>
        <taxon>Eukaryota</taxon>
        <taxon>Fungi</taxon>
        <taxon>Dikarya</taxon>
        <taxon>Basidiomycota</taxon>
        <taxon>Agaricomycotina</taxon>
        <taxon>Agaricomycetes</taxon>
        <taxon>Cantharellales</taxon>
        <taxon>Ceratobasidiaceae</taxon>
        <taxon>Rhizoctonia</taxon>
    </lineage>
</organism>
<dbReference type="OrthoDB" id="6428749at2759"/>
<dbReference type="Pfam" id="PF01425">
    <property type="entry name" value="Amidase"/>
    <property type="match status" value="1"/>
</dbReference>
<name>X8IX95_9AGAM</name>
<evidence type="ECO:0000256" key="2">
    <source>
        <dbReference type="ARBA" id="ARBA00022801"/>
    </source>
</evidence>
<sequence length="329" mass="36706">MFPARIPAAWCGLYALKPSSYRLPLSSSDIRTPFRGKEDLVLVTGPLARSVRDLELFCRVVSEYKPWNFDPNTLSIPWNRSLAQGSESKNLVIGLWIDDGVVAPHPPIVQCLHRAREALLAAGHEVVDWVPIAQMEVFELLVKLFVLDGGEDIRAPLVDSGEPAVPLIEQLLSFGKPGGYSLAESWALNIQRDQLRTRVLKHWNETASQSKTNRPIDAILCPAAATLASPHDTTRWAGYSNYWNLMDLPAAVFPFGEPFDAAQWKSSPRPAPNKPRNPIEEFVAGQWDPHTYDGAPIGLQLVGRRWQEEKLLGDLRTVDAVINQAHRNN</sequence>
<dbReference type="Proteomes" id="UP000030108">
    <property type="component" value="Unassembled WGS sequence"/>
</dbReference>
<accession>X8IX95</accession>
<dbReference type="GO" id="GO:0016787">
    <property type="term" value="F:hydrolase activity"/>
    <property type="evidence" value="ECO:0007669"/>
    <property type="project" value="UniProtKB-KW"/>
</dbReference>
<protein>
    <submittedName>
        <fullName evidence="4">Acetamidase</fullName>
    </submittedName>
</protein>
<dbReference type="AlphaFoldDB" id="X8IX95"/>
<comment type="caution">
    <text evidence="4">The sequence shown here is derived from an EMBL/GenBank/DDBJ whole genome shotgun (WGS) entry which is preliminary data.</text>
</comment>
<dbReference type="EMBL" id="JATN01000322">
    <property type="protein sequence ID" value="EUC54302.1"/>
    <property type="molecule type" value="Genomic_DNA"/>
</dbReference>
<dbReference type="InterPro" id="IPR023631">
    <property type="entry name" value="Amidase_dom"/>
</dbReference>
<keyword evidence="2" id="KW-0378">Hydrolase</keyword>
<comment type="similarity">
    <text evidence="1">Belongs to the amidase family.</text>
</comment>
<evidence type="ECO:0000256" key="1">
    <source>
        <dbReference type="ARBA" id="ARBA00009199"/>
    </source>
</evidence>
<evidence type="ECO:0000259" key="3">
    <source>
        <dbReference type="Pfam" id="PF01425"/>
    </source>
</evidence>
<dbReference type="SUPFAM" id="SSF75304">
    <property type="entry name" value="Amidase signature (AS) enzymes"/>
    <property type="match status" value="1"/>
</dbReference>
<proteinExistence type="inferred from homology"/>